<dbReference type="PANTHER" id="PTHR42773">
    <property type="entry name" value="METALLO-BETA-LACTAMASE-RELATED"/>
    <property type="match status" value="1"/>
</dbReference>
<protein>
    <recommendedName>
        <fullName evidence="3">Ferredoxin</fullName>
    </recommendedName>
</protein>
<reference evidence="2" key="1">
    <citation type="journal article" date="2019" name="Int. J. Syst. Evol. Microbiol.">
        <title>The Global Catalogue of Microorganisms (GCM) 10K type strain sequencing project: providing services to taxonomists for standard genome sequencing and annotation.</title>
        <authorList>
            <consortium name="The Broad Institute Genomics Platform"/>
            <consortium name="The Broad Institute Genome Sequencing Center for Infectious Disease"/>
            <person name="Wu L."/>
            <person name="Ma J."/>
        </authorList>
    </citation>
    <scope>NUCLEOTIDE SEQUENCE [LARGE SCALE GENOMIC DNA]</scope>
    <source>
        <strain evidence="2">JCM 18053</strain>
    </source>
</reference>
<keyword evidence="2" id="KW-1185">Reference proteome</keyword>
<dbReference type="PANTHER" id="PTHR42773:SF1">
    <property type="entry name" value="METALLO-BETA-LACTAMASE FAMILY PROTEIN"/>
    <property type="match status" value="1"/>
</dbReference>
<dbReference type="Proteomes" id="UP001499852">
    <property type="component" value="Unassembled WGS sequence"/>
</dbReference>
<gene>
    <name evidence="1" type="ORF">GCM10023213_41220</name>
</gene>
<evidence type="ECO:0000313" key="1">
    <source>
        <dbReference type="EMBL" id="GAA5147091.1"/>
    </source>
</evidence>
<sequence length="109" mass="12217">MGRRRETQKVIETPEAGIIYPARKIQDKETLNMADAENKYPQNTAGAYYVDDQCIDCDLCRETAPANFKRDDDGGHSYVYKQPESDDERELAEEALAGCPVEAIGRDGD</sequence>
<organism evidence="1 2">
    <name type="scientific">Prosthecobacter algae</name>
    <dbReference type="NCBI Taxonomy" id="1144682"/>
    <lineage>
        <taxon>Bacteria</taxon>
        <taxon>Pseudomonadati</taxon>
        <taxon>Verrucomicrobiota</taxon>
        <taxon>Verrucomicrobiia</taxon>
        <taxon>Verrucomicrobiales</taxon>
        <taxon>Verrucomicrobiaceae</taxon>
        <taxon>Prosthecobacter</taxon>
    </lineage>
</organism>
<proteinExistence type="predicted"/>
<accession>A0ABP9PIJ4</accession>
<evidence type="ECO:0000313" key="2">
    <source>
        <dbReference type="Proteomes" id="UP001499852"/>
    </source>
</evidence>
<dbReference type="Pfam" id="PF13370">
    <property type="entry name" value="Fer4_13"/>
    <property type="match status" value="1"/>
</dbReference>
<evidence type="ECO:0008006" key="3">
    <source>
        <dbReference type="Google" id="ProtNLM"/>
    </source>
</evidence>
<dbReference type="Gene3D" id="3.30.70.20">
    <property type="match status" value="1"/>
</dbReference>
<comment type="caution">
    <text evidence="1">The sequence shown here is derived from an EMBL/GenBank/DDBJ whole genome shotgun (WGS) entry which is preliminary data.</text>
</comment>
<dbReference type="SUPFAM" id="SSF54862">
    <property type="entry name" value="4Fe-4S ferredoxins"/>
    <property type="match status" value="1"/>
</dbReference>
<dbReference type="EMBL" id="BAABIA010000009">
    <property type="protein sequence ID" value="GAA5147091.1"/>
    <property type="molecule type" value="Genomic_DNA"/>
</dbReference>
<name>A0ABP9PIJ4_9BACT</name>